<name>A0A8S9ZJI2_9BILA</name>
<sequence length="109" mass="13070">MLGNICSSFEDEENEQNINELLSMKQDKFYYNFDDRIVFSHLNRYNPELKDEIESKESSVQDTSLELNKVLDEMTTKVSQLNIQYKKKLTNKLKNEIKEYENYKETINK</sequence>
<gene>
    <name evidence="1" type="ORF">Mgra_00007092</name>
</gene>
<evidence type="ECO:0000313" key="2">
    <source>
        <dbReference type="Proteomes" id="UP000605970"/>
    </source>
</evidence>
<comment type="caution">
    <text evidence="1">The sequence shown here is derived from an EMBL/GenBank/DDBJ whole genome shotgun (WGS) entry which is preliminary data.</text>
</comment>
<dbReference type="Proteomes" id="UP000605970">
    <property type="component" value="Unassembled WGS sequence"/>
</dbReference>
<evidence type="ECO:0000313" key="1">
    <source>
        <dbReference type="EMBL" id="KAF7633510.1"/>
    </source>
</evidence>
<reference evidence="1" key="1">
    <citation type="journal article" date="2020" name="Ecol. Evol.">
        <title>Genome structure and content of the rice root-knot nematode (Meloidogyne graminicola).</title>
        <authorList>
            <person name="Phan N.T."/>
            <person name="Danchin E.G.J."/>
            <person name="Klopp C."/>
            <person name="Perfus-Barbeoch L."/>
            <person name="Kozlowski D.K."/>
            <person name="Koutsovoulos G.D."/>
            <person name="Lopez-Roques C."/>
            <person name="Bouchez O."/>
            <person name="Zahm M."/>
            <person name="Besnard G."/>
            <person name="Bellafiore S."/>
        </authorList>
    </citation>
    <scope>NUCLEOTIDE SEQUENCE</scope>
    <source>
        <strain evidence="1">VN-18</strain>
    </source>
</reference>
<keyword evidence="2" id="KW-1185">Reference proteome</keyword>
<protein>
    <submittedName>
        <fullName evidence="1">Uncharacterized protein</fullName>
    </submittedName>
</protein>
<proteinExistence type="predicted"/>
<dbReference type="EMBL" id="JABEBT010000075">
    <property type="protein sequence ID" value="KAF7633510.1"/>
    <property type="molecule type" value="Genomic_DNA"/>
</dbReference>
<dbReference type="AlphaFoldDB" id="A0A8S9ZJI2"/>
<organism evidence="1 2">
    <name type="scientific">Meloidogyne graminicola</name>
    <dbReference type="NCBI Taxonomy" id="189291"/>
    <lineage>
        <taxon>Eukaryota</taxon>
        <taxon>Metazoa</taxon>
        <taxon>Ecdysozoa</taxon>
        <taxon>Nematoda</taxon>
        <taxon>Chromadorea</taxon>
        <taxon>Rhabditida</taxon>
        <taxon>Tylenchina</taxon>
        <taxon>Tylenchomorpha</taxon>
        <taxon>Tylenchoidea</taxon>
        <taxon>Meloidogynidae</taxon>
        <taxon>Meloidogyninae</taxon>
        <taxon>Meloidogyne</taxon>
    </lineage>
</organism>
<accession>A0A8S9ZJI2</accession>